<evidence type="ECO:0000256" key="2">
    <source>
        <dbReference type="ARBA" id="ARBA00022729"/>
    </source>
</evidence>
<keyword evidence="1" id="KW-1003">Cell membrane</keyword>
<evidence type="ECO:0000256" key="3">
    <source>
        <dbReference type="ARBA" id="ARBA00023136"/>
    </source>
</evidence>
<name>A0A645EKN5_9ZZZZ</name>
<keyword evidence="5" id="KW-0449">Lipoprotein</keyword>
<dbReference type="InterPro" id="IPR047807">
    <property type="entry name" value="YgdI/YgdR-like_SH3-like"/>
</dbReference>
<dbReference type="PANTHER" id="PTHR37011">
    <property type="entry name" value="POT FAMILY PEPTIDE TRANSPORT PROTEIN-RELATED"/>
    <property type="match status" value="1"/>
</dbReference>
<evidence type="ECO:0000256" key="5">
    <source>
        <dbReference type="ARBA" id="ARBA00023288"/>
    </source>
</evidence>
<keyword evidence="3" id="KW-0472">Membrane</keyword>
<comment type="caution">
    <text evidence="7">The sequence shown here is derived from an EMBL/GenBank/DDBJ whole genome shotgun (WGS) entry which is preliminary data.</text>
</comment>
<dbReference type="Pfam" id="PF06004">
    <property type="entry name" value="DUF903"/>
    <property type="match status" value="1"/>
</dbReference>
<organism evidence="7">
    <name type="scientific">bioreactor metagenome</name>
    <dbReference type="NCBI Taxonomy" id="1076179"/>
    <lineage>
        <taxon>unclassified sequences</taxon>
        <taxon>metagenomes</taxon>
        <taxon>ecological metagenomes</taxon>
    </lineage>
</organism>
<dbReference type="InterPro" id="IPR010305">
    <property type="entry name" value="YgdI/YgdR-like"/>
</dbReference>
<dbReference type="Gene3D" id="2.30.30.100">
    <property type="match status" value="1"/>
</dbReference>
<dbReference type="NCBIfam" id="NF033216">
    <property type="entry name" value="lipo_YgdI_YgdR"/>
    <property type="match status" value="1"/>
</dbReference>
<evidence type="ECO:0000259" key="6">
    <source>
        <dbReference type="Pfam" id="PF06004"/>
    </source>
</evidence>
<dbReference type="SUPFAM" id="SSF50182">
    <property type="entry name" value="Sm-like ribonucleoproteins"/>
    <property type="match status" value="1"/>
</dbReference>
<protein>
    <recommendedName>
        <fullName evidence="6">Lipoprotein YgdI/YgdR-like SH3-like domain-containing protein</fullName>
    </recommendedName>
</protein>
<sequence length="88" mass="9790">MKNYRWIAPVLLLALIVGPVGCARRYVMTMNNGTQVTSKGKPKLDQGTYKFKDVTGQERMVSAGRVREIAPASMTSPEKTRFNPSTSR</sequence>
<proteinExistence type="predicted"/>
<dbReference type="AlphaFoldDB" id="A0A645EKN5"/>
<dbReference type="EMBL" id="VSSQ01047989">
    <property type="protein sequence ID" value="MPN02026.1"/>
    <property type="molecule type" value="Genomic_DNA"/>
</dbReference>
<accession>A0A645EKN5</accession>
<gene>
    <name evidence="7" type="ORF">SDC9_149239</name>
</gene>
<dbReference type="InterPro" id="IPR010920">
    <property type="entry name" value="LSM_dom_sf"/>
</dbReference>
<keyword evidence="4" id="KW-0564">Palmitate</keyword>
<evidence type="ECO:0000256" key="1">
    <source>
        <dbReference type="ARBA" id="ARBA00022475"/>
    </source>
</evidence>
<reference evidence="7" key="1">
    <citation type="submission" date="2019-08" db="EMBL/GenBank/DDBJ databases">
        <authorList>
            <person name="Kucharzyk K."/>
            <person name="Murdoch R.W."/>
            <person name="Higgins S."/>
            <person name="Loffler F."/>
        </authorList>
    </citation>
    <scope>NUCLEOTIDE SEQUENCE</scope>
</reference>
<feature type="domain" description="Lipoprotein YgdI/YgdR-like SH3-like" evidence="6">
    <location>
        <begin position="25"/>
        <end position="70"/>
    </location>
</feature>
<keyword evidence="2" id="KW-0732">Signal</keyword>
<dbReference type="PANTHER" id="PTHR37011:SF1">
    <property type="entry name" value="POT FAMILY PEPTIDE TRANSPORT PROTEIN"/>
    <property type="match status" value="1"/>
</dbReference>
<evidence type="ECO:0000256" key="4">
    <source>
        <dbReference type="ARBA" id="ARBA00023139"/>
    </source>
</evidence>
<evidence type="ECO:0000313" key="7">
    <source>
        <dbReference type="EMBL" id="MPN02026.1"/>
    </source>
</evidence>